<dbReference type="STRING" id="283909.R7V530"/>
<keyword evidence="1" id="KW-0479">Metal-binding</keyword>
<organism evidence="3">
    <name type="scientific">Capitella teleta</name>
    <name type="common">Polychaete worm</name>
    <dbReference type="NCBI Taxonomy" id="283909"/>
    <lineage>
        <taxon>Eukaryota</taxon>
        <taxon>Metazoa</taxon>
        <taxon>Spiralia</taxon>
        <taxon>Lophotrochozoa</taxon>
        <taxon>Annelida</taxon>
        <taxon>Polychaeta</taxon>
        <taxon>Sedentaria</taxon>
        <taxon>Scolecida</taxon>
        <taxon>Capitellidae</taxon>
        <taxon>Capitella</taxon>
    </lineage>
</organism>
<dbReference type="EMBL" id="KB294881">
    <property type="protein sequence ID" value="ELU13968.1"/>
    <property type="molecule type" value="Genomic_DNA"/>
</dbReference>
<reference evidence="4" key="3">
    <citation type="submission" date="2015-06" db="UniProtKB">
        <authorList>
            <consortium name="EnsemblMetazoa"/>
        </authorList>
    </citation>
    <scope>IDENTIFICATION</scope>
</reference>
<dbReference type="InterPro" id="IPR027443">
    <property type="entry name" value="IPNS-like_sf"/>
</dbReference>
<reference evidence="3 5" key="2">
    <citation type="journal article" date="2013" name="Nature">
        <title>Insights into bilaterian evolution from three spiralian genomes.</title>
        <authorList>
            <person name="Simakov O."/>
            <person name="Marletaz F."/>
            <person name="Cho S.J."/>
            <person name="Edsinger-Gonzales E."/>
            <person name="Havlak P."/>
            <person name="Hellsten U."/>
            <person name="Kuo D.H."/>
            <person name="Larsson T."/>
            <person name="Lv J."/>
            <person name="Arendt D."/>
            <person name="Savage R."/>
            <person name="Osoegawa K."/>
            <person name="de Jong P."/>
            <person name="Grimwood J."/>
            <person name="Chapman J.A."/>
            <person name="Shapiro H."/>
            <person name="Aerts A."/>
            <person name="Otillar R.P."/>
            <person name="Terry A.Y."/>
            <person name="Boore J.L."/>
            <person name="Grigoriev I.V."/>
            <person name="Lindberg D.R."/>
            <person name="Seaver E.C."/>
            <person name="Weisblat D.A."/>
            <person name="Putnam N.H."/>
            <person name="Rokhsar D.S."/>
        </authorList>
    </citation>
    <scope>NUCLEOTIDE SEQUENCE</scope>
    <source>
        <strain evidence="3 5">I ESC-2004</strain>
    </source>
</reference>
<dbReference type="Gene3D" id="2.60.120.330">
    <property type="entry name" value="B-lactam Antibiotic, Isopenicillin N Synthase, Chain"/>
    <property type="match status" value="1"/>
</dbReference>
<evidence type="ECO:0000313" key="5">
    <source>
        <dbReference type="Proteomes" id="UP000014760"/>
    </source>
</evidence>
<name>R7V530_CAPTE</name>
<evidence type="ECO:0000259" key="2">
    <source>
        <dbReference type="PROSITE" id="PS51471"/>
    </source>
</evidence>
<dbReference type="Pfam" id="PF14226">
    <property type="entry name" value="DIOX_N"/>
    <property type="match status" value="1"/>
</dbReference>
<dbReference type="InterPro" id="IPR005123">
    <property type="entry name" value="Oxoglu/Fe-dep_dioxygenase_dom"/>
</dbReference>
<dbReference type="OMA" id="AKYEVVT"/>
<dbReference type="PRINTS" id="PR00682">
    <property type="entry name" value="IPNSYNTHASE"/>
</dbReference>
<gene>
    <name evidence="3" type="ORF">CAPTEDRAFT_223292</name>
</gene>
<evidence type="ECO:0000256" key="1">
    <source>
        <dbReference type="RuleBase" id="RU003682"/>
    </source>
</evidence>
<dbReference type="SUPFAM" id="SSF51197">
    <property type="entry name" value="Clavaminate synthase-like"/>
    <property type="match status" value="1"/>
</dbReference>
<dbReference type="Pfam" id="PF03171">
    <property type="entry name" value="2OG-FeII_Oxy"/>
    <property type="match status" value="1"/>
</dbReference>
<accession>R7V530</accession>
<keyword evidence="1" id="KW-0560">Oxidoreductase</keyword>
<dbReference type="AlphaFoldDB" id="R7V530"/>
<feature type="domain" description="Fe2OG dioxygenase" evidence="2">
    <location>
        <begin position="197"/>
        <end position="305"/>
    </location>
</feature>
<dbReference type="Proteomes" id="UP000014760">
    <property type="component" value="Unassembled WGS sequence"/>
</dbReference>
<dbReference type="PANTHER" id="PTHR47990">
    <property type="entry name" value="2-OXOGLUTARATE (2OG) AND FE(II)-DEPENDENT OXYGENASE SUPERFAMILY PROTEIN-RELATED"/>
    <property type="match status" value="1"/>
</dbReference>
<dbReference type="InterPro" id="IPR050231">
    <property type="entry name" value="Iron_ascorbate_oxido_reductase"/>
</dbReference>
<reference evidence="5" key="1">
    <citation type="submission" date="2012-12" db="EMBL/GenBank/DDBJ databases">
        <authorList>
            <person name="Hellsten U."/>
            <person name="Grimwood J."/>
            <person name="Chapman J.A."/>
            <person name="Shapiro H."/>
            <person name="Aerts A."/>
            <person name="Otillar R.P."/>
            <person name="Terry A.Y."/>
            <person name="Boore J.L."/>
            <person name="Simakov O."/>
            <person name="Marletaz F."/>
            <person name="Cho S.-J."/>
            <person name="Edsinger-Gonzales E."/>
            <person name="Havlak P."/>
            <person name="Kuo D.-H."/>
            <person name="Larsson T."/>
            <person name="Lv J."/>
            <person name="Arendt D."/>
            <person name="Savage R."/>
            <person name="Osoegawa K."/>
            <person name="de Jong P."/>
            <person name="Lindberg D.R."/>
            <person name="Seaver E.C."/>
            <person name="Weisblat D.A."/>
            <person name="Putnam N.H."/>
            <person name="Grigoriev I.V."/>
            <person name="Rokhsar D.S."/>
        </authorList>
    </citation>
    <scope>NUCLEOTIDE SEQUENCE</scope>
    <source>
        <strain evidence="5">I ESC-2004</strain>
    </source>
</reference>
<protein>
    <recommendedName>
        <fullName evidence="2">Fe2OG dioxygenase domain-containing protein</fullName>
    </recommendedName>
</protein>
<proteinExistence type="inferred from homology"/>
<dbReference type="PROSITE" id="PS51471">
    <property type="entry name" value="FE2OG_OXY"/>
    <property type="match status" value="1"/>
</dbReference>
<evidence type="ECO:0000313" key="3">
    <source>
        <dbReference type="EMBL" id="ELU13968.1"/>
    </source>
</evidence>
<dbReference type="FunCoup" id="R7V530">
    <property type="interactions" value="5"/>
</dbReference>
<dbReference type="HOGENOM" id="CLU_010119_6_2_1"/>
<keyword evidence="1" id="KW-0408">Iron</keyword>
<dbReference type="EMBL" id="AMQN01004995">
    <property type="status" value="NOT_ANNOTATED_CDS"/>
    <property type="molecule type" value="Genomic_DNA"/>
</dbReference>
<sequence length="337" mass="37945">MSKVNSYCMRMTGAMEKPDTKLIDISPLVNGLSDEEFRQPANKKICQELVDELSEFGCVLLCNHGVPAESFENLHRKTDQFFAQDVAFKEKFARRGPTIDGWTGQGVERLGTANEHSDKKLTVLPPGDLKEVYNVSNQHPEASNWPDVAIPGFKESYRTFYSLCTDLSQVVLKALAVGLGLNEVDFFSKAHLGNSTTWSNVRCAYHPPIPEGAKILEGQIRCGEHTDFDSITLNFQDGGLEILDETTGKWWFPRSVPGTVLVSCGDFMQRWTSDRIKAVVHRVGVPDDAKLRQSTRKSIIFFVHPDNEWMIECCDGSNKYPPVKSIDYFQPRLDALY</sequence>
<keyword evidence="5" id="KW-1185">Reference proteome</keyword>
<dbReference type="EMBL" id="AMQN01004996">
    <property type="status" value="NOT_ANNOTATED_CDS"/>
    <property type="molecule type" value="Genomic_DNA"/>
</dbReference>
<dbReference type="InterPro" id="IPR044861">
    <property type="entry name" value="IPNS-like_FE2OG_OXY"/>
</dbReference>
<evidence type="ECO:0000313" key="4">
    <source>
        <dbReference type="EnsemblMetazoa" id="CapteP223292"/>
    </source>
</evidence>
<dbReference type="InterPro" id="IPR026992">
    <property type="entry name" value="DIOX_N"/>
</dbReference>
<dbReference type="GO" id="GO:0016491">
    <property type="term" value="F:oxidoreductase activity"/>
    <property type="evidence" value="ECO:0007669"/>
    <property type="project" value="UniProtKB-KW"/>
</dbReference>
<dbReference type="GO" id="GO:0046872">
    <property type="term" value="F:metal ion binding"/>
    <property type="evidence" value="ECO:0007669"/>
    <property type="project" value="UniProtKB-KW"/>
</dbReference>
<dbReference type="OrthoDB" id="288590at2759"/>
<comment type="similarity">
    <text evidence="1">Belongs to the iron/ascorbate-dependent oxidoreductase family.</text>
</comment>
<dbReference type="FunFam" id="2.60.120.330:FF:000038">
    <property type="entry name" value="Si:dkey-10o6.2"/>
    <property type="match status" value="1"/>
</dbReference>
<dbReference type="EnsemblMetazoa" id="CapteT223292">
    <property type="protein sequence ID" value="CapteP223292"/>
    <property type="gene ID" value="CapteG223292"/>
</dbReference>